<dbReference type="Proteomes" id="UP001303695">
    <property type="component" value="Segment"/>
</dbReference>
<protein>
    <submittedName>
        <fullName evidence="2">Uncharacterized protein</fullName>
    </submittedName>
</protein>
<accession>A0AA86YFB4</accession>
<keyword evidence="1" id="KW-1133">Transmembrane helix</keyword>
<reference evidence="2 3" key="1">
    <citation type="journal article" date="2023" name="Nat. Microbiol.">
        <title>A compendium of viruses from methanogenic archaea reveals their diversity and adaptations to the gut environment.</title>
        <authorList>
            <person name="Medvedeva S."/>
            <person name="Borrel G."/>
            <person name="Krupovic M."/>
            <person name="Gribaldo S."/>
        </authorList>
    </citation>
    <scope>NUCLEOTIDE SEQUENCE [LARGE SCALE GENOMIC DNA]</scope>
</reference>
<keyword evidence="1" id="KW-0472">Membrane</keyword>
<sequence>MTDWWSILGGGAIIVLLVFIVCLPLICTIVLGTYFATLLGLTGIVWWSFVILFWIVLMSLITFLGKAK</sequence>
<dbReference type="RefSeq" id="YP_013605270.1">
    <property type="nucleotide sequence ID" value="NC_133254.1"/>
</dbReference>
<name>A0AA86YFB4_9CAUD</name>
<keyword evidence="1" id="KW-0812">Transmembrane</keyword>
<keyword evidence="3" id="KW-1185">Reference proteome</keyword>
<evidence type="ECO:0000256" key="1">
    <source>
        <dbReference type="SAM" id="Phobius"/>
    </source>
</evidence>
<dbReference type="GeneID" id="300198856"/>
<evidence type="ECO:0000313" key="3">
    <source>
        <dbReference type="Proteomes" id="UP001303695"/>
    </source>
</evidence>
<organism evidence="2 3">
    <name type="scientific">Caudoviricetes sp. vir249</name>
    <dbReference type="NCBI Taxonomy" id="3068355"/>
    <lineage>
        <taxon>Viruses</taxon>
        <taxon>Duplodnaviria</taxon>
        <taxon>Heunggongvirae</taxon>
        <taxon>Uroviricota</taxon>
        <taxon>Caudoviricetes</taxon>
    </lineage>
</organism>
<evidence type="ECO:0000313" key="2">
    <source>
        <dbReference type="EMBL" id="DBA35490.1"/>
    </source>
</evidence>
<proteinExistence type="predicted"/>
<feature type="transmembrane region" description="Helical" evidence="1">
    <location>
        <begin position="12"/>
        <end position="38"/>
    </location>
</feature>
<gene>
    <name evidence="2" type="ORF">vir249_00045</name>
</gene>
<feature type="transmembrane region" description="Helical" evidence="1">
    <location>
        <begin position="44"/>
        <end position="65"/>
    </location>
</feature>
<dbReference type="EMBL" id="BK063678">
    <property type="protein sequence ID" value="DBA35490.1"/>
    <property type="molecule type" value="Genomic_DNA"/>
</dbReference>